<comment type="caution">
    <text evidence="1">The sequence shown here is derived from an EMBL/GenBank/DDBJ whole genome shotgun (WGS) entry which is preliminary data.</text>
</comment>
<dbReference type="PATRIC" id="fig|379893.4.peg.4415"/>
<gene>
    <name evidence="1" type="ORF">GM31_21785</name>
</gene>
<keyword evidence="2" id="KW-1185">Reference proteome</keyword>
<accession>A0A0L0H3H8</accession>
<evidence type="ECO:0000313" key="2">
    <source>
        <dbReference type="Proteomes" id="UP000037393"/>
    </source>
</evidence>
<organism evidence="1 2">
    <name type="scientific">Trabulsiella odontotermitis</name>
    <dbReference type="NCBI Taxonomy" id="379893"/>
    <lineage>
        <taxon>Bacteria</taxon>
        <taxon>Pseudomonadati</taxon>
        <taxon>Pseudomonadota</taxon>
        <taxon>Gammaproteobacteria</taxon>
        <taxon>Enterobacterales</taxon>
        <taxon>Enterobacteriaceae</taxon>
        <taxon>Trabulsiella</taxon>
    </lineage>
</organism>
<reference evidence="1 2" key="1">
    <citation type="journal article" date="2015" name="Appl. Environ. Microbiol.">
        <title>The Enterobacterium Trabulsiella odontotermitis Presents Novel Adaptations Related to Its Association with Fungus-Growing Termites.</title>
        <authorList>
            <person name="Sapountzis P."/>
            <person name="Gruntjes T."/>
            <person name="Otani S."/>
            <person name="Estevez J."/>
            <person name="da Costa R.R."/>
            <person name="Plunkett G.3rd."/>
            <person name="Perna N.T."/>
            <person name="Poulsen M."/>
        </authorList>
    </citation>
    <scope>NUCLEOTIDE SEQUENCE [LARGE SCALE GENOMIC DNA]</scope>
    <source>
        <strain evidence="1 2">12</strain>
    </source>
</reference>
<dbReference type="AlphaFoldDB" id="A0A0L0H3H8"/>
<dbReference type="Proteomes" id="UP000037393">
    <property type="component" value="Unassembled WGS sequence"/>
</dbReference>
<sequence>MAANEKLALIVMPDAKRKRLLYRLGKRGIIQQAKRNVRSQQAPDGKAWAKRARGKRRMLTSLPQMLTANDATAERVVVRFKYGVLAKSGLPMGVLGRIQQDGMTTTQSAEQAKAWSKASSTKKCTRQQARKLRKLGYKRPNGEGGYARANMAWMQENLSWRQAGLIIRKLDGSTSKKSWQIRVPGREFLGARAQQLKVMIAREMQAIQYGWDVKAQDIKGK</sequence>
<name>A0A0L0H3H8_9ENTR</name>
<evidence type="ECO:0008006" key="3">
    <source>
        <dbReference type="Google" id="ProtNLM"/>
    </source>
</evidence>
<protein>
    <recommendedName>
        <fullName evidence="3">Virion morphogenesis protein</fullName>
    </recommendedName>
</protein>
<dbReference type="EMBL" id="JNGI01000007">
    <property type="protein sequence ID" value="KNC95747.1"/>
    <property type="molecule type" value="Genomic_DNA"/>
</dbReference>
<proteinExistence type="predicted"/>
<evidence type="ECO:0000313" key="1">
    <source>
        <dbReference type="EMBL" id="KNC95747.1"/>
    </source>
</evidence>